<dbReference type="Proteomes" id="UP001164539">
    <property type="component" value="Chromosome 2"/>
</dbReference>
<organism evidence="1 2">
    <name type="scientific">Melia azedarach</name>
    <name type="common">Chinaberry tree</name>
    <dbReference type="NCBI Taxonomy" id="155640"/>
    <lineage>
        <taxon>Eukaryota</taxon>
        <taxon>Viridiplantae</taxon>
        <taxon>Streptophyta</taxon>
        <taxon>Embryophyta</taxon>
        <taxon>Tracheophyta</taxon>
        <taxon>Spermatophyta</taxon>
        <taxon>Magnoliopsida</taxon>
        <taxon>eudicotyledons</taxon>
        <taxon>Gunneridae</taxon>
        <taxon>Pentapetalae</taxon>
        <taxon>rosids</taxon>
        <taxon>malvids</taxon>
        <taxon>Sapindales</taxon>
        <taxon>Meliaceae</taxon>
        <taxon>Melia</taxon>
    </lineage>
</organism>
<evidence type="ECO:0000313" key="2">
    <source>
        <dbReference type="Proteomes" id="UP001164539"/>
    </source>
</evidence>
<protein>
    <submittedName>
        <fullName evidence="1">Pentatricopeptide repeat-containing protein</fullName>
    </submittedName>
</protein>
<keyword evidence="2" id="KW-1185">Reference proteome</keyword>
<comment type="caution">
    <text evidence="1">The sequence shown here is derived from an EMBL/GenBank/DDBJ whole genome shotgun (WGS) entry which is preliminary data.</text>
</comment>
<reference evidence="1 2" key="1">
    <citation type="journal article" date="2023" name="Science">
        <title>Complex scaffold remodeling in plant triterpene biosynthesis.</title>
        <authorList>
            <person name="De La Pena R."/>
            <person name="Hodgson H."/>
            <person name="Liu J.C."/>
            <person name="Stephenson M.J."/>
            <person name="Martin A.C."/>
            <person name="Owen C."/>
            <person name="Harkess A."/>
            <person name="Leebens-Mack J."/>
            <person name="Jimenez L.E."/>
            <person name="Osbourn A."/>
            <person name="Sattely E.S."/>
        </authorList>
    </citation>
    <scope>NUCLEOTIDE SEQUENCE [LARGE SCALE GENOMIC DNA]</scope>
    <source>
        <strain evidence="2">cv. JPN11</strain>
        <tissue evidence="1">Leaf</tissue>
    </source>
</reference>
<accession>A0ACC1YML5</accession>
<evidence type="ECO:0000313" key="1">
    <source>
        <dbReference type="EMBL" id="KAJ4724274.1"/>
    </source>
</evidence>
<proteinExistence type="predicted"/>
<gene>
    <name evidence="1" type="ORF">OWV82_003281</name>
</gene>
<sequence>MINGYFDMKDCFNALKLFERMVMIGVKFDLVTILVIIQACAEFGCLKLGMQIHAMAIKFSYSNDLFIVNALLNMYSEIGNLELAHEVFNTVSSHDAALWNSMISTYIEYGYYDEATSLFIRMLKDGIQEDERTVIIMLDLCEKLADSLKGGKSLHCLAIKNGMSLDSSLGNALLSMYTERNCVESVKKVFSEMGNVDVVSCNTLILALARNNLKGEAWELFGIMQESEIKPNSYTVISILASCEDDIYLNTGKSIHGFVIKHGIEINQSLNTALVDMYMNCGNEAAARNLFDRYADKDLISWNALIASYVKNDNADKALLLFKEMIAEVEPNSVTILNILSSCTHVASLPLGQCLHAYIIRRESSLGFNLSLANALLTMYARCGSIRSAEKIFRSLPRKNISSWNTIITGYGLHGHGCDAIRAFKQMLEDDFQPNGVTFISLLSACSHSGLIRKGLEIFHSMVQDFNITPKLAHYGCVVDLLGRGGCLDEAKEFIRLMPIEPDASVWRALLSASGIHTDIQEAKTICENLVQLEPTNPGNYILISNIYAATGLWAEVRKIRTWLRDRGLQKPPGFSWIVVRNQVHSFTAGSRSHPLSNKIYENLSSLLFLVKESGYVPDFSCLSHDEEN</sequence>
<name>A0ACC1YML5_MELAZ</name>
<dbReference type="EMBL" id="CM051395">
    <property type="protein sequence ID" value="KAJ4724274.1"/>
    <property type="molecule type" value="Genomic_DNA"/>
</dbReference>